<dbReference type="EMBL" id="LR796163">
    <property type="protein sequence ID" value="CAB4122439.1"/>
    <property type="molecule type" value="Genomic_DNA"/>
</dbReference>
<dbReference type="NCBIfam" id="TIGR00616">
    <property type="entry name" value="rect"/>
    <property type="match status" value="1"/>
</dbReference>
<dbReference type="Pfam" id="PF03837">
    <property type="entry name" value="RecT"/>
    <property type="match status" value="1"/>
</dbReference>
<name>A0A6J5KQD3_9CAUD</name>
<evidence type="ECO:0000256" key="1">
    <source>
        <dbReference type="SAM" id="MobiDB-lite"/>
    </source>
</evidence>
<sequence length="282" mass="31190">MSQLTVVDQVRNQLTAMQPQFAAALPKHVDPARFVRVVMTAVQMTPSLLDADRRTLFASAMRASQMGLLPDGREGAIVTFKNQAQFMPMVAGIMKLVRNSGEISTWSVQAVYENDQFDFCLGDEEHITHKPSLSNRGKLIAVYSIVTMKDGEKSREVMSVEDVNAIRARSRSGNSGPWQTDFAEMSKKTVVRRHSKRLPLSTDIDGMIKEDDELFMPEQAAPEAAQEPEKPSAAKRPSRLQKVAEQAPAQADQPHDDDGVIDMPAAEYQDAGQPAEEHDSPI</sequence>
<feature type="region of interest" description="Disordered" evidence="1">
    <location>
        <begin position="220"/>
        <end position="282"/>
    </location>
</feature>
<dbReference type="InterPro" id="IPR018330">
    <property type="entry name" value="RecT_fam"/>
</dbReference>
<proteinExistence type="predicted"/>
<organism evidence="2">
    <name type="scientific">uncultured Caudovirales phage</name>
    <dbReference type="NCBI Taxonomy" id="2100421"/>
    <lineage>
        <taxon>Viruses</taxon>
        <taxon>Duplodnaviria</taxon>
        <taxon>Heunggongvirae</taxon>
        <taxon>Uroviricota</taxon>
        <taxon>Caudoviricetes</taxon>
        <taxon>Peduoviridae</taxon>
        <taxon>Maltschvirus</taxon>
        <taxon>Maltschvirus maltsch</taxon>
    </lineage>
</organism>
<dbReference type="GO" id="GO:0006259">
    <property type="term" value="P:DNA metabolic process"/>
    <property type="evidence" value="ECO:0007669"/>
    <property type="project" value="InterPro"/>
</dbReference>
<reference evidence="2" key="1">
    <citation type="submission" date="2020-04" db="EMBL/GenBank/DDBJ databases">
        <authorList>
            <person name="Chiriac C."/>
            <person name="Salcher M."/>
            <person name="Ghai R."/>
            <person name="Kavagutti S V."/>
        </authorList>
    </citation>
    <scope>NUCLEOTIDE SEQUENCE</scope>
</reference>
<dbReference type="InterPro" id="IPR004590">
    <property type="entry name" value="ssDNA_annealing_RecT"/>
</dbReference>
<protein>
    <submittedName>
        <fullName evidence="2">Recombination and repair protein RecT</fullName>
    </submittedName>
</protein>
<dbReference type="GO" id="GO:0003677">
    <property type="term" value="F:DNA binding"/>
    <property type="evidence" value="ECO:0007669"/>
    <property type="project" value="InterPro"/>
</dbReference>
<accession>A0A6J5KQD3</accession>
<evidence type="ECO:0000313" key="2">
    <source>
        <dbReference type="EMBL" id="CAB4122439.1"/>
    </source>
</evidence>
<gene>
    <name evidence="2" type="ORF">UFOVP37_14</name>
</gene>